<feature type="region of interest" description="Disordered" evidence="1">
    <location>
        <begin position="794"/>
        <end position="925"/>
    </location>
</feature>
<feature type="region of interest" description="Disordered" evidence="1">
    <location>
        <begin position="759"/>
        <end position="781"/>
    </location>
</feature>
<feature type="compositionally biased region" description="Polar residues" evidence="1">
    <location>
        <begin position="1046"/>
        <end position="1067"/>
    </location>
</feature>
<feature type="compositionally biased region" description="Basic and acidic residues" evidence="1">
    <location>
        <begin position="809"/>
        <end position="829"/>
    </location>
</feature>
<dbReference type="STRING" id="703135.A0A2A9N6Y5"/>
<feature type="compositionally biased region" description="Polar residues" evidence="1">
    <location>
        <begin position="444"/>
        <end position="462"/>
    </location>
</feature>
<feature type="compositionally biased region" description="Low complexity" evidence="1">
    <location>
        <begin position="356"/>
        <end position="390"/>
    </location>
</feature>
<feature type="compositionally biased region" description="Polar residues" evidence="1">
    <location>
        <begin position="181"/>
        <end position="196"/>
    </location>
</feature>
<sequence length="1196" mass="126368">MATSRIKAPPLNLKERIAALEQRNAAPSNSGSSGSGSPSSSRLQAVASQPSGIPQLSKTGGSGSGGSGGGLRDKIAKFEKKGGVPVPRGRFGMGAPPVDSGRARKQGELYGNRIPRAVSGGGPFPPISRSGSPLPPGSLDGDGDRRRTLSMSSDSAALHLDDLSRAGSRPTTPSDFDASSEGFQSPSSTGDTSLQIPDTPMSPLVGPEPEPVPERVEPEEDVRVTETITSDLAVDVEPTAESVPTVIVTPDSVPLPDSPDTSDAHIVTEDTQIPSTVTVETVVEETVVEEPSPPDTNEDTEYTPPSPSRSSISTLVPTISAVPVISIPDEETLTPQPELPIISLSPPPSSEDITFSGSSSVPEEVVSSQQDEQIVPTEEPSPTTTVHPSSLGHSTPLESPPVVASPVESTDNDSLIETTSPIASPDLEPLHEVDVSVDVEDSFTDGTNSGNTSITETEQGDLSVTDVLNDYTASPEKNKSVDMSPASPSSAAITRSGSPPPPLMIDKPSEIPRPTSLPPPKSPSMQTQISSDMFSPLGSFGSPGEIITAQRIATVTSRGISMVVPASQRQPDYSHFPPTPEAIKTQFEPEELPKDHPLSPSSRFRDPPSTAPIQRPSTFHAVVHGRVRQPVPPSAMPSAHFLFPPETPRSKKHFSDPPVSPGVGELTQLLEEAALLERALTDGELPSEADRRELEEQKREMEAAVDQVEAQREVKSAGSPIVPESRNQRSEFIPDSPPILEENAEPLNLKSRHTFRLPLKKKSKHWKASSTHILPNNMSARPSIEVERSAGLHIPDPSFLQMDPTAKALRGEEGCPKTPEMGEKEKDASSSKSPRPRLLSGIRKLTSSGSSRSTLHMPGAYPRHSVSTSSEISSEDSVPVITPPEQSTEFAGSGSGSVYDSPRDGRDSNHGSSIAWPSVSPKKSGIARAASFAERIWNRTRTKSGASALSVNEIKDRIAAEALNEPLPTLIPTTKQTGSTISTAVPSLSSQENLARIASPLSDDPPKIGELLPSGQVFGSPTSFDAAEMLSPAMSLPNPHSGDAASITSSPNALSPSILTNPYSPQRNETERPISWISQTDTDTSSRLDPELFDAFPSVPQGMPEVRGKAASASFPMPPPLNIPMFDQTFLSGPKTAGVVSGSGTLPRRNATMSVMPMSAIPYMSSHTAAMQMGGAAGPGRSATMPRMRPSAEYRS</sequence>
<reference evidence="2 3" key="1">
    <citation type="submission" date="2014-02" db="EMBL/GenBank/DDBJ databases">
        <title>Transposable element dynamics among asymbiotic and ectomycorrhizal Amanita fungi.</title>
        <authorList>
            <consortium name="DOE Joint Genome Institute"/>
            <person name="Hess J."/>
            <person name="Skrede I."/>
            <person name="Wolfe B."/>
            <person name="LaButti K."/>
            <person name="Ohm R.A."/>
            <person name="Grigoriev I.V."/>
            <person name="Pringle A."/>
        </authorList>
    </citation>
    <scope>NUCLEOTIDE SEQUENCE [LARGE SCALE GENOMIC DNA]</scope>
    <source>
        <strain evidence="2 3">SKay4041</strain>
    </source>
</reference>
<feature type="compositionally biased region" description="Low complexity" evidence="1">
    <location>
        <begin position="24"/>
        <end position="41"/>
    </location>
</feature>
<feature type="compositionally biased region" description="Low complexity" evidence="1">
    <location>
        <begin position="865"/>
        <end position="878"/>
    </location>
</feature>
<protein>
    <submittedName>
        <fullName evidence="2">Uncharacterized protein</fullName>
    </submittedName>
</protein>
<feature type="region of interest" description="Disordered" evidence="1">
    <location>
        <begin position="681"/>
        <end position="747"/>
    </location>
</feature>
<feature type="compositionally biased region" description="Gly residues" evidence="1">
    <location>
        <begin position="60"/>
        <end position="70"/>
    </location>
</feature>
<feature type="region of interest" description="Disordered" evidence="1">
    <location>
        <begin position="1"/>
        <end position="541"/>
    </location>
</feature>
<evidence type="ECO:0000256" key="1">
    <source>
        <dbReference type="SAM" id="MobiDB-lite"/>
    </source>
</evidence>
<dbReference type="AlphaFoldDB" id="A0A2A9N6Y5"/>
<gene>
    <name evidence="2" type="ORF">AMATHDRAFT_70764</name>
</gene>
<feature type="region of interest" description="Disordered" evidence="1">
    <location>
        <begin position="1172"/>
        <end position="1196"/>
    </location>
</feature>
<feature type="compositionally biased region" description="Low complexity" evidence="1">
    <location>
        <begin position="830"/>
        <end position="840"/>
    </location>
</feature>
<feature type="compositionally biased region" description="Polar residues" evidence="1">
    <location>
        <begin position="42"/>
        <end position="59"/>
    </location>
</feature>
<feature type="region of interest" description="Disordered" evidence="1">
    <location>
        <begin position="1032"/>
        <end position="1088"/>
    </location>
</feature>
<accession>A0A2A9N6Y5</accession>
<organism evidence="2 3">
    <name type="scientific">Amanita thiersii Skay4041</name>
    <dbReference type="NCBI Taxonomy" id="703135"/>
    <lineage>
        <taxon>Eukaryota</taxon>
        <taxon>Fungi</taxon>
        <taxon>Dikarya</taxon>
        <taxon>Basidiomycota</taxon>
        <taxon>Agaricomycotina</taxon>
        <taxon>Agaricomycetes</taxon>
        <taxon>Agaricomycetidae</taxon>
        <taxon>Agaricales</taxon>
        <taxon>Pluteineae</taxon>
        <taxon>Amanitaceae</taxon>
        <taxon>Amanita</taxon>
    </lineage>
</organism>
<feature type="compositionally biased region" description="Polar residues" evidence="1">
    <location>
        <begin position="768"/>
        <end position="780"/>
    </location>
</feature>
<feature type="compositionally biased region" description="Polar residues" evidence="1">
    <location>
        <begin position="845"/>
        <end position="854"/>
    </location>
</feature>
<evidence type="ECO:0000313" key="2">
    <source>
        <dbReference type="EMBL" id="PFH45995.1"/>
    </source>
</evidence>
<dbReference type="EMBL" id="KZ302255">
    <property type="protein sequence ID" value="PFH45995.1"/>
    <property type="molecule type" value="Genomic_DNA"/>
</dbReference>
<proteinExistence type="predicted"/>
<keyword evidence="3" id="KW-1185">Reference proteome</keyword>
<feature type="compositionally biased region" description="Basic and acidic residues" evidence="1">
    <location>
        <begin position="71"/>
        <end position="82"/>
    </location>
</feature>
<feature type="compositionally biased region" description="Polar residues" evidence="1">
    <location>
        <begin position="486"/>
        <end position="497"/>
    </location>
</feature>
<dbReference type="Proteomes" id="UP000242287">
    <property type="component" value="Unassembled WGS sequence"/>
</dbReference>
<feature type="compositionally biased region" description="Basic and acidic residues" evidence="1">
    <location>
        <begin position="212"/>
        <end position="224"/>
    </location>
</feature>
<dbReference type="OrthoDB" id="3237291at2759"/>
<name>A0A2A9N6Y5_9AGAR</name>
<evidence type="ECO:0000313" key="3">
    <source>
        <dbReference type="Proteomes" id="UP000242287"/>
    </source>
</evidence>
<feature type="compositionally biased region" description="Polar residues" evidence="1">
    <location>
        <begin position="407"/>
        <end position="422"/>
    </location>
</feature>
<feature type="region of interest" description="Disordered" evidence="1">
    <location>
        <begin position="566"/>
        <end position="663"/>
    </location>
</feature>
<feature type="compositionally biased region" description="Basic and acidic residues" evidence="1">
    <location>
        <begin position="688"/>
        <end position="702"/>
    </location>
</feature>